<accession>A0A391P2V6</accession>
<keyword evidence="2" id="KW-1185">Reference proteome</keyword>
<gene>
    <name evidence="1" type="ORF">KGMB01110_28500</name>
</gene>
<name>A0A391P2V6_9FIRM</name>
<evidence type="ECO:0000313" key="1">
    <source>
        <dbReference type="EMBL" id="GCA68414.1"/>
    </source>
</evidence>
<sequence>MEEELSLILRFLDLEDPKKQAEFLTAHRGEVTDKFLTSAAVSLDYPETGKDLETRCSDLIHYLNTRVKYEKKRVL</sequence>
<dbReference type="EMBL" id="BHGK01000004">
    <property type="protein sequence ID" value="GCA68414.1"/>
    <property type="molecule type" value="Genomic_DNA"/>
</dbReference>
<evidence type="ECO:0000313" key="2">
    <source>
        <dbReference type="Proteomes" id="UP000265643"/>
    </source>
</evidence>
<organism evidence="1 2">
    <name type="scientific">Mediterraneibacter butyricigenes</name>
    <dbReference type="NCBI Taxonomy" id="2316025"/>
    <lineage>
        <taxon>Bacteria</taxon>
        <taxon>Bacillati</taxon>
        <taxon>Bacillota</taxon>
        <taxon>Clostridia</taxon>
        <taxon>Lachnospirales</taxon>
        <taxon>Lachnospiraceae</taxon>
        <taxon>Mediterraneibacter</taxon>
    </lineage>
</organism>
<dbReference type="RefSeq" id="WP_117602280.1">
    <property type="nucleotide sequence ID" value="NZ_BHGK01000004.1"/>
</dbReference>
<protein>
    <submittedName>
        <fullName evidence="1">Uncharacterized protein</fullName>
    </submittedName>
</protein>
<proteinExistence type="predicted"/>
<comment type="caution">
    <text evidence="1">The sequence shown here is derived from an EMBL/GenBank/DDBJ whole genome shotgun (WGS) entry which is preliminary data.</text>
</comment>
<reference evidence="2" key="1">
    <citation type="submission" date="2018-09" db="EMBL/GenBank/DDBJ databases">
        <title>Draft Genome Sequence of Mediterraneibacter sp. KCTC 15684.</title>
        <authorList>
            <person name="Kim J.S."/>
            <person name="Han K.I."/>
            <person name="Suh M.K."/>
            <person name="Lee K.C."/>
            <person name="Eom M.K."/>
            <person name="Lee J.H."/>
            <person name="Park S.H."/>
            <person name="Kang S.W."/>
            <person name="Park J.E."/>
            <person name="Oh B.S."/>
            <person name="Yu S.Y."/>
            <person name="Choi S.H."/>
            <person name="Lee D.H."/>
            <person name="Yoon H."/>
            <person name="Kim B."/>
            <person name="Yang S.J."/>
            <person name="Lee J.S."/>
        </authorList>
    </citation>
    <scope>NUCLEOTIDE SEQUENCE [LARGE SCALE GENOMIC DNA]</scope>
    <source>
        <strain evidence="2">KCTC 15684</strain>
    </source>
</reference>
<dbReference type="Proteomes" id="UP000265643">
    <property type="component" value="Unassembled WGS sequence"/>
</dbReference>
<dbReference type="AlphaFoldDB" id="A0A391P2V6"/>